<feature type="region of interest" description="Disordered" evidence="1">
    <location>
        <begin position="473"/>
        <end position="510"/>
    </location>
</feature>
<name>A0A0G4H3W2_VITBC</name>
<feature type="region of interest" description="Disordered" evidence="1">
    <location>
        <begin position="266"/>
        <end position="305"/>
    </location>
</feature>
<dbReference type="InParanoid" id="A0A0G4H3W2"/>
<dbReference type="VEuPathDB" id="CryptoDB:Vbra_6559"/>
<keyword evidence="3" id="KW-1185">Reference proteome</keyword>
<accession>A0A0G4H3W2</accession>
<feature type="compositionally biased region" description="Basic and acidic residues" evidence="1">
    <location>
        <begin position="473"/>
        <end position="486"/>
    </location>
</feature>
<feature type="region of interest" description="Disordered" evidence="1">
    <location>
        <begin position="386"/>
        <end position="407"/>
    </location>
</feature>
<reference evidence="2 3" key="1">
    <citation type="submission" date="2014-11" db="EMBL/GenBank/DDBJ databases">
        <authorList>
            <person name="Zhu J."/>
            <person name="Qi W."/>
            <person name="Song R."/>
        </authorList>
    </citation>
    <scope>NUCLEOTIDE SEQUENCE [LARGE SCALE GENOMIC DNA]</scope>
</reference>
<dbReference type="Proteomes" id="UP000041254">
    <property type="component" value="Unassembled WGS sequence"/>
</dbReference>
<sequence>MASRLGGGNQNNAQPAAAAAAAAPPSPGEAAAIAAVAAAQLEGHAGVDGQLGYVPPSPGAAAAIAAVARSEGGVWGCHSWLLHLVSALLLQRRLAHVMDTYEALHAACRAHPDRPDHVIDGDRLIIGSASSFGFLEYAPGVQFAHVPPDSFNDDEDDEAQRTVVAAAPGAAANTSATTKAHLLLDHLRQQCDPVTVGISWSERRSRFLVGIWQGGRVRSGGAVVPAGDTWDEMLKALRDGIDNRNNLAEDLSIPSRVDASLLNTFQQPQQERESEEEGEAAAAAGAAGAADEGAGELSTCDPTEGGHSVIDVFEATLGTHPKEQVLPANPRFKRLSEAIGTKTTDECIEFYYTFKHGLSLKAIEGANRKRKTLVRKITDKVGKLAESLGVDPPQPRSGDGGEVPSAAVTPQFATDGDERATCLAHMKAFEAGSVSVWLLLRAMAASSAAAAKSRTTRHRSGFRRAAIDKCGSELAEGGRRERSLREGRRRRSDEEENDADMDDENITTGRHRCKTNSEVDKLAFQTGHVSVYLLLRAMAANRSLGHQRRYEAA</sequence>
<organism evidence="2 3">
    <name type="scientific">Vitrella brassicaformis (strain CCMP3155)</name>
    <dbReference type="NCBI Taxonomy" id="1169540"/>
    <lineage>
        <taxon>Eukaryota</taxon>
        <taxon>Sar</taxon>
        <taxon>Alveolata</taxon>
        <taxon>Colpodellida</taxon>
        <taxon>Vitrellaceae</taxon>
        <taxon>Vitrella</taxon>
    </lineage>
</organism>
<feature type="region of interest" description="Disordered" evidence="1">
    <location>
        <begin position="1"/>
        <end position="21"/>
    </location>
</feature>
<proteinExistence type="predicted"/>
<gene>
    <name evidence="2" type="ORF">Vbra_6559</name>
</gene>
<evidence type="ECO:0000313" key="2">
    <source>
        <dbReference type="EMBL" id="CEM38394.1"/>
    </source>
</evidence>
<dbReference type="EMBL" id="CDMY01000982">
    <property type="protein sequence ID" value="CEM38394.1"/>
    <property type="molecule type" value="Genomic_DNA"/>
</dbReference>
<feature type="compositionally biased region" description="Low complexity" evidence="1">
    <location>
        <begin position="280"/>
        <end position="296"/>
    </location>
</feature>
<evidence type="ECO:0008006" key="4">
    <source>
        <dbReference type="Google" id="ProtNLM"/>
    </source>
</evidence>
<evidence type="ECO:0000256" key="1">
    <source>
        <dbReference type="SAM" id="MobiDB-lite"/>
    </source>
</evidence>
<protein>
    <recommendedName>
        <fullName evidence="4">SANT domain-containing protein</fullName>
    </recommendedName>
</protein>
<evidence type="ECO:0000313" key="3">
    <source>
        <dbReference type="Proteomes" id="UP000041254"/>
    </source>
</evidence>
<dbReference type="AlphaFoldDB" id="A0A0G4H3W2"/>
<feature type="compositionally biased region" description="Acidic residues" evidence="1">
    <location>
        <begin position="494"/>
        <end position="505"/>
    </location>
</feature>